<protein>
    <submittedName>
        <fullName evidence="1">Uncharacterized protein</fullName>
    </submittedName>
</protein>
<organism evidence="1 2">
    <name type="scientific">Quercus suber</name>
    <name type="common">Cork oak</name>
    <dbReference type="NCBI Taxonomy" id="58331"/>
    <lineage>
        <taxon>Eukaryota</taxon>
        <taxon>Viridiplantae</taxon>
        <taxon>Streptophyta</taxon>
        <taxon>Embryophyta</taxon>
        <taxon>Tracheophyta</taxon>
        <taxon>Spermatophyta</taxon>
        <taxon>Magnoliopsida</taxon>
        <taxon>eudicotyledons</taxon>
        <taxon>Gunneridae</taxon>
        <taxon>Pentapetalae</taxon>
        <taxon>rosids</taxon>
        <taxon>fabids</taxon>
        <taxon>Fagales</taxon>
        <taxon>Fagaceae</taxon>
        <taxon>Quercus</taxon>
    </lineage>
</organism>
<name>A0AAW0LAQ4_QUESU</name>
<reference evidence="1 2" key="1">
    <citation type="journal article" date="2018" name="Sci. Data">
        <title>The draft genome sequence of cork oak.</title>
        <authorList>
            <person name="Ramos A.M."/>
            <person name="Usie A."/>
            <person name="Barbosa P."/>
            <person name="Barros P.M."/>
            <person name="Capote T."/>
            <person name="Chaves I."/>
            <person name="Simoes F."/>
            <person name="Abreu I."/>
            <person name="Carrasquinho I."/>
            <person name="Faro C."/>
            <person name="Guimaraes J.B."/>
            <person name="Mendonca D."/>
            <person name="Nobrega F."/>
            <person name="Rodrigues L."/>
            <person name="Saibo N.J.M."/>
            <person name="Varela M.C."/>
            <person name="Egas C."/>
            <person name="Matos J."/>
            <person name="Miguel C.M."/>
            <person name="Oliveira M.M."/>
            <person name="Ricardo C.P."/>
            <person name="Goncalves S."/>
        </authorList>
    </citation>
    <scope>NUCLEOTIDE SEQUENCE [LARGE SCALE GENOMIC DNA]</scope>
    <source>
        <strain evidence="2">cv. HL8</strain>
    </source>
</reference>
<dbReference type="Proteomes" id="UP000237347">
    <property type="component" value="Unassembled WGS sequence"/>
</dbReference>
<comment type="caution">
    <text evidence="1">The sequence shown here is derived from an EMBL/GenBank/DDBJ whole genome shotgun (WGS) entry which is preliminary data.</text>
</comment>
<dbReference type="EMBL" id="PKMF04000128">
    <property type="protein sequence ID" value="KAK7848355.1"/>
    <property type="molecule type" value="Genomic_DNA"/>
</dbReference>
<accession>A0AAW0LAQ4</accession>
<keyword evidence="2" id="KW-1185">Reference proteome</keyword>
<gene>
    <name evidence="1" type="ORF">CFP56_005153</name>
</gene>
<sequence length="17" mass="1759">MGEERALSRAGILSLVG</sequence>
<evidence type="ECO:0000313" key="1">
    <source>
        <dbReference type="EMBL" id="KAK7848355.1"/>
    </source>
</evidence>
<evidence type="ECO:0000313" key="2">
    <source>
        <dbReference type="Proteomes" id="UP000237347"/>
    </source>
</evidence>
<dbReference type="AlphaFoldDB" id="A0AAW0LAQ4"/>
<proteinExistence type="predicted"/>